<accession>A0A6A2V8D5</accession>
<protein>
    <submittedName>
        <fullName evidence="4">Phosphoglycerate mutase family protein</fullName>
    </submittedName>
</protein>
<name>A0A6A2V8D5_9BIFI</name>
<feature type="site" description="Transition state stabilizer" evidence="3">
    <location>
        <position position="221"/>
    </location>
</feature>
<dbReference type="Gene3D" id="3.40.50.1240">
    <property type="entry name" value="Phosphoglycerate mutase-like"/>
    <property type="match status" value="1"/>
</dbReference>
<keyword evidence="5" id="KW-1185">Reference proteome</keyword>
<feature type="active site" description="Tele-phosphohistidine intermediate" evidence="1">
    <location>
        <position position="57"/>
    </location>
</feature>
<sequence length="267" mass="29456">MRCAVPRRGFLWLWASGCDFWFLPDIQPSERYNASMTAMHLPGDDAKKQGHLVLLRHGQTVWSVSGQHTGRTDIPLTQTGQDQARQAGERLLKAFPQGFAPGHVFVSPLRRARQTAALAGYPQATVLDGLAEWDYGRAEGHTRQQVSEASGFAWDVWRDGPSQVSMELAGDWTATLPGGEQVPVHNGDGETLAAAAERTRGVIRQVSSALDDGHDVLLVAHAHILRILTTQWLGVDAYDGRLLRLDTAHYCVLGQYHGDHVIVHWNC</sequence>
<dbReference type="Proteomes" id="UP000440041">
    <property type="component" value="Unassembled WGS sequence"/>
</dbReference>
<dbReference type="InterPro" id="IPR013078">
    <property type="entry name" value="His_Pase_superF_clade-1"/>
</dbReference>
<dbReference type="InterPro" id="IPR050275">
    <property type="entry name" value="PGM_Phosphatase"/>
</dbReference>
<dbReference type="GO" id="GO:0070297">
    <property type="term" value="P:regulation of phosphorelay signal transduction system"/>
    <property type="evidence" value="ECO:0007669"/>
    <property type="project" value="TreeGrafter"/>
</dbReference>
<dbReference type="CDD" id="cd07067">
    <property type="entry name" value="HP_PGM_like"/>
    <property type="match status" value="1"/>
</dbReference>
<feature type="binding site" evidence="2">
    <location>
        <begin position="132"/>
        <end position="135"/>
    </location>
    <ligand>
        <name>substrate</name>
    </ligand>
</feature>
<dbReference type="EMBL" id="WBSO01000006">
    <property type="protein sequence ID" value="KAB8298439.1"/>
    <property type="molecule type" value="Genomic_DNA"/>
</dbReference>
<dbReference type="InterPro" id="IPR029033">
    <property type="entry name" value="His_PPase_superfam"/>
</dbReference>
<dbReference type="PANTHER" id="PTHR48100">
    <property type="entry name" value="BROAD-SPECIFICITY PHOSPHATASE YOR283W-RELATED"/>
    <property type="match status" value="1"/>
</dbReference>
<dbReference type="PANTHER" id="PTHR48100:SF15">
    <property type="entry name" value="SEDOHEPTULOSE 1,7-BISPHOSPHATASE"/>
    <property type="match status" value="1"/>
</dbReference>
<dbReference type="AlphaFoldDB" id="A0A6A2V8D5"/>
<comment type="caution">
    <text evidence="4">The sequence shown here is derived from an EMBL/GenBank/DDBJ whole genome shotgun (WGS) entry which is preliminary data.</text>
</comment>
<feature type="binding site" evidence="2">
    <location>
        <begin position="69"/>
        <end position="70"/>
    </location>
    <ligand>
        <name>substrate</name>
    </ligand>
</feature>
<evidence type="ECO:0000313" key="4">
    <source>
        <dbReference type="EMBL" id="KAB8298439.1"/>
    </source>
</evidence>
<dbReference type="GO" id="GO:0101006">
    <property type="term" value="F:protein histidine phosphatase activity"/>
    <property type="evidence" value="ECO:0007669"/>
    <property type="project" value="TreeGrafter"/>
</dbReference>
<organism evidence="4 5">
    <name type="scientific">Bifidobacterium apri</name>
    <dbReference type="NCBI Taxonomy" id="1769423"/>
    <lineage>
        <taxon>Bacteria</taxon>
        <taxon>Bacillati</taxon>
        <taxon>Actinomycetota</taxon>
        <taxon>Actinomycetes</taxon>
        <taxon>Bifidobacteriales</taxon>
        <taxon>Bifidobacteriaceae</taxon>
        <taxon>Bifidobacterium</taxon>
    </lineage>
</organism>
<evidence type="ECO:0000256" key="2">
    <source>
        <dbReference type="PIRSR" id="PIRSR613078-2"/>
    </source>
</evidence>
<proteinExistence type="predicted"/>
<dbReference type="Pfam" id="PF00300">
    <property type="entry name" value="His_Phos_1"/>
    <property type="match status" value="1"/>
</dbReference>
<feature type="active site" description="Proton donor/acceptor" evidence="1">
    <location>
        <position position="132"/>
    </location>
</feature>
<evidence type="ECO:0000256" key="3">
    <source>
        <dbReference type="PIRSR" id="PIRSR613078-3"/>
    </source>
</evidence>
<gene>
    <name evidence="4" type="ORF">DSM100238_1126</name>
</gene>
<feature type="binding site" evidence="2">
    <location>
        <position position="111"/>
    </location>
    <ligand>
        <name>substrate</name>
    </ligand>
</feature>
<dbReference type="SUPFAM" id="SSF53254">
    <property type="entry name" value="Phosphoglycerate mutase-like"/>
    <property type="match status" value="1"/>
</dbReference>
<dbReference type="SMART" id="SM00855">
    <property type="entry name" value="PGAM"/>
    <property type="match status" value="1"/>
</dbReference>
<reference evidence="4 5" key="1">
    <citation type="submission" date="2019-09" db="EMBL/GenBank/DDBJ databases">
        <title>Characterization of the phylogenetic diversity of two novel species belonging to the genus Bifidobacterium: Bifidobacterium cebidarum sp. nov. and Bifidobacterium leontopitheci sp. nov.</title>
        <authorList>
            <person name="Lugli G.A."/>
            <person name="Duranti S."/>
            <person name="Milani C."/>
            <person name="Turroni F."/>
            <person name="Ventura M."/>
        </authorList>
    </citation>
    <scope>NUCLEOTIDE SEQUENCE [LARGE SCALE GENOMIC DNA]</scope>
    <source>
        <strain evidence="4 5">DSM 100238</strain>
    </source>
</reference>
<evidence type="ECO:0000313" key="5">
    <source>
        <dbReference type="Proteomes" id="UP000440041"/>
    </source>
</evidence>
<evidence type="ECO:0000256" key="1">
    <source>
        <dbReference type="PIRSR" id="PIRSR613078-1"/>
    </source>
</evidence>